<evidence type="ECO:0000313" key="1">
    <source>
        <dbReference type="EMBL" id="PIS40727.1"/>
    </source>
</evidence>
<protein>
    <recommendedName>
        <fullName evidence="3">Metallopeptidase family protein</fullName>
    </recommendedName>
</protein>
<dbReference type="Pfam" id="PF06262">
    <property type="entry name" value="Zincin_1"/>
    <property type="match status" value="1"/>
</dbReference>
<sequence length="156" mass="18028">MVMAGTGDELFLNRFVKYQNGIYLVYTEFMDQADFETIICETIAEIPKKLQDKIQNVVFTVEPEARQPQQNEIKISHHSLLLGLYQGVPLTKRGINYSLVPPDKITFFQKNIELVSNNEPEKIRKLLKDVVLHEIAHYFGFSELEIRKLENQKAGS</sequence>
<comment type="caution">
    <text evidence="1">The sequence shown here is derived from an EMBL/GenBank/DDBJ whole genome shotgun (WGS) entry which is preliminary data.</text>
</comment>
<proteinExistence type="predicted"/>
<dbReference type="Proteomes" id="UP000236845">
    <property type="component" value="Unassembled WGS sequence"/>
</dbReference>
<dbReference type="InterPro" id="IPR010428">
    <property type="entry name" value="Zincin_1"/>
</dbReference>
<evidence type="ECO:0000313" key="2">
    <source>
        <dbReference type="Proteomes" id="UP000236845"/>
    </source>
</evidence>
<name>A0A2H0YQF8_9BACT</name>
<reference evidence="2" key="1">
    <citation type="submission" date="2017-09" db="EMBL/GenBank/DDBJ databases">
        <title>Depth-based differentiation of microbial function through sediment-hosted aquifers and enrichment of novel symbionts in the deep terrestrial subsurface.</title>
        <authorList>
            <person name="Probst A.J."/>
            <person name="Ladd B."/>
            <person name="Jarett J.K."/>
            <person name="Geller-Mcgrath D.E."/>
            <person name="Sieber C.M.K."/>
            <person name="Emerson J.B."/>
            <person name="Anantharaman K."/>
            <person name="Thomas B.C."/>
            <person name="Malmstrom R."/>
            <person name="Stieglmeier M."/>
            <person name="Klingl A."/>
            <person name="Woyke T."/>
            <person name="Ryan C.M."/>
            <person name="Banfield J.F."/>
        </authorList>
    </citation>
    <scope>NUCLEOTIDE SEQUENCE [LARGE SCALE GENOMIC DNA]</scope>
</reference>
<dbReference type="CDD" id="cd12952">
    <property type="entry name" value="MMP_ACEL2062"/>
    <property type="match status" value="1"/>
</dbReference>
<dbReference type="InterPro" id="IPR038555">
    <property type="entry name" value="Zincin_1_sf"/>
</dbReference>
<dbReference type="AlphaFoldDB" id="A0A2H0YQF8"/>
<dbReference type="EMBL" id="PEXW01000038">
    <property type="protein sequence ID" value="PIS40727.1"/>
    <property type="molecule type" value="Genomic_DNA"/>
</dbReference>
<gene>
    <name evidence="1" type="ORF">COT26_01775</name>
</gene>
<dbReference type="SUPFAM" id="SSF55486">
    <property type="entry name" value="Metalloproteases ('zincins'), catalytic domain"/>
    <property type="match status" value="1"/>
</dbReference>
<organism evidence="1 2">
    <name type="scientific">Candidatus Kerfeldbacteria bacterium CG08_land_8_20_14_0_20_43_14</name>
    <dbReference type="NCBI Taxonomy" id="2014246"/>
    <lineage>
        <taxon>Bacteria</taxon>
        <taxon>Candidatus Kerfeldiibacteriota</taxon>
    </lineage>
</organism>
<accession>A0A2H0YQF8</accession>
<evidence type="ECO:0008006" key="3">
    <source>
        <dbReference type="Google" id="ProtNLM"/>
    </source>
</evidence>
<dbReference type="Gene3D" id="3.30.2010.20">
    <property type="match status" value="1"/>
</dbReference>